<evidence type="ECO:0000256" key="3">
    <source>
        <dbReference type="PROSITE-ProRule" id="PRU10141"/>
    </source>
</evidence>
<evidence type="ECO:0000256" key="1">
    <source>
        <dbReference type="ARBA" id="ARBA00022741"/>
    </source>
</evidence>
<dbReference type="InterPro" id="IPR017441">
    <property type="entry name" value="Protein_kinase_ATP_BS"/>
</dbReference>
<feature type="domain" description="Protein kinase" evidence="4">
    <location>
        <begin position="2"/>
        <end position="262"/>
    </location>
</feature>
<dbReference type="GO" id="GO:0005524">
    <property type="term" value="F:ATP binding"/>
    <property type="evidence" value="ECO:0007669"/>
    <property type="project" value="UniProtKB-UniRule"/>
</dbReference>
<dbReference type="OrthoDB" id="8955at10239"/>
<evidence type="ECO:0000313" key="6">
    <source>
        <dbReference type="Proteomes" id="UP000202176"/>
    </source>
</evidence>
<evidence type="ECO:0000259" key="4">
    <source>
        <dbReference type="PROSITE" id="PS50011"/>
    </source>
</evidence>
<protein>
    <submittedName>
        <fullName evidence="5">Cyclin-dependent kinase</fullName>
    </submittedName>
</protein>
<organism evidence="5 6">
    <name type="scientific">Pithovirus sibericum</name>
    <dbReference type="NCBI Taxonomy" id="1450746"/>
    <lineage>
        <taxon>Viruses</taxon>
        <taxon>Pithoviruses</taxon>
        <taxon>Orthopithovirinae</taxon>
        <taxon>Alphapithovirus</taxon>
        <taxon>Alphapithovirus sibericum</taxon>
    </lineage>
</organism>
<keyword evidence="2 3" id="KW-0067">ATP-binding</keyword>
<dbReference type="PANTHER" id="PTHR44167:SF24">
    <property type="entry name" value="SERINE_THREONINE-PROTEIN KINASE CHK2"/>
    <property type="match status" value="1"/>
</dbReference>
<dbReference type="InterPro" id="IPR036915">
    <property type="entry name" value="Cyclin-like_sf"/>
</dbReference>
<feature type="binding site" evidence="3">
    <location>
        <position position="33"/>
    </location>
    <ligand>
        <name>ATP</name>
        <dbReference type="ChEBI" id="CHEBI:30616"/>
    </ligand>
</feature>
<dbReference type="GeneID" id="18266465"/>
<sequence length="396" mass="44772">MISYLSKIGQGSYSSVYLAELTEGNEKMQVAVKCLDSKYGLETPWELEILSKERSPYLLHSISTIKHGNGIAIVLPLAKVTLRQFLQARPTFSAMETIISNIFSGMAALHCSGFYHLDFKSDNVLVFDDRAVICDFSLSLPKTFWGVRKEVVTITSRPPELLFQANNQLVQLSDKIDSWSMGIVILEILTGFHLRSRSGPAAYSEIQKMFSDQNRRTTLTSLLSSSPYPEQAIAYLEILESLLDPNPATRKSICSFFPVEKVGVERNVLYSYREKLIFCYDWIEKLCRSFQTQWSTYLNAMTLLEEFTDHKQDITSRSKLLAYSLAAMKLSIQLEEEITLDYRSLITCTGGALSEMDLVLAEQDLVLTLGSPLHRQVLKSPLPHLTNSDLQNRMSS</sequence>
<dbReference type="CDD" id="cd00180">
    <property type="entry name" value="PKc"/>
    <property type="match status" value="1"/>
</dbReference>
<gene>
    <name evidence="5" type="ORF">pv_438</name>
</gene>
<accession>W5S5Q1</accession>
<proteinExistence type="predicted"/>
<dbReference type="Pfam" id="PF00134">
    <property type="entry name" value="Cyclin_N"/>
    <property type="match status" value="1"/>
</dbReference>
<dbReference type="Gene3D" id="1.10.510.10">
    <property type="entry name" value="Transferase(Phosphotransferase) domain 1"/>
    <property type="match status" value="1"/>
</dbReference>
<dbReference type="KEGG" id="vg:18266465"/>
<name>W5S5Q1_9VIRU</name>
<keyword evidence="5" id="KW-0808">Transferase</keyword>
<reference evidence="5 6" key="1">
    <citation type="journal article" date="2014" name="Proc. Natl. Acad. Sci. U.S.A.">
        <title>Thirty-thousand-year-old distant relative of giant icosahedral DNA viruses with a pandoravirus morphology.</title>
        <authorList>
            <person name="Legendre M."/>
            <person name="Bartoli J."/>
            <person name="Shmakova L."/>
            <person name="Jeudy S."/>
            <person name="Labadie K."/>
            <person name="Adrait A."/>
            <person name="Lescot M."/>
            <person name="Poirot O."/>
            <person name="Bertaux L."/>
            <person name="Bruley C."/>
            <person name="Coute Y."/>
            <person name="Rivkina E."/>
            <person name="Abergel C."/>
            <person name="Claverie J.M."/>
        </authorList>
    </citation>
    <scope>NUCLEOTIDE SEQUENCE [LARGE SCALE GENOMIC DNA]</scope>
    <source>
        <strain evidence="5">P1084-T</strain>
    </source>
</reference>
<dbReference type="PANTHER" id="PTHR44167">
    <property type="entry name" value="OVARIAN-SPECIFIC SERINE/THREONINE-PROTEIN KINASE LOK-RELATED"/>
    <property type="match status" value="1"/>
</dbReference>
<dbReference type="InterPro" id="IPR006671">
    <property type="entry name" value="Cyclin_N"/>
</dbReference>
<dbReference type="PROSITE" id="PS00108">
    <property type="entry name" value="PROTEIN_KINASE_ST"/>
    <property type="match status" value="1"/>
</dbReference>
<dbReference type="InterPro" id="IPR000719">
    <property type="entry name" value="Prot_kinase_dom"/>
</dbReference>
<dbReference type="EMBL" id="KF740664">
    <property type="protein sequence ID" value="AHH02004.1"/>
    <property type="molecule type" value="Genomic_DNA"/>
</dbReference>
<evidence type="ECO:0000256" key="2">
    <source>
        <dbReference type="ARBA" id="ARBA00022840"/>
    </source>
</evidence>
<dbReference type="RefSeq" id="YP_009001339.1">
    <property type="nucleotide sequence ID" value="NC_023423.1"/>
</dbReference>
<evidence type="ECO:0000313" key="5">
    <source>
        <dbReference type="EMBL" id="AHH02004.1"/>
    </source>
</evidence>
<dbReference type="PROSITE" id="PS50011">
    <property type="entry name" value="PROTEIN_KINASE_DOM"/>
    <property type="match status" value="1"/>
</dbReference>
<dbReference type="Pfam" id="PF00069">
    <property type="entry name" value="Pkinase"/>
    <property type="match status" value="1"/>
</dbReference>
<keyword evidence="5" id="KW-0418">Kinase</keyword>
<dbReference type="InterPro" id="IPR008271">
    <property type="entry name" value="Ser/Thr_kinase_AS"/>
</dbReference>
<keyword evidence="6" id="KW-1185">Reference proteome</keyword>
<dbReference type="SUPFAM" id="SSF47954">
    <property type="entry name" value="Cyclin-like"/>
    <property type="match status" value="1"/>
</dbReference>
<keyword evidence="1 3" id="KW-0547">Nucleotide-binding</keyword>
<dbReference type="PROSITE" id="PS00107">
    <property type="entry name" value="PROTEIN_KINASE_ATP"/>
    <property type="match status" value="1"/>
</dbReference>
<dbReference type="InterPro" id="IPR011009">
    <property type="entry name" value="Kinase-like_dom_sf"/>
</dbReference>
<dbReference type="GO" id="GO:0004674">
    <property type="term" value="F:protein serine/threonine kinase activity"/>
    <property type="evidence" value="ECO:0007669"/>
    <property type="project" value="TreeGrafter"/>
</dbReference>
<dbReference type="Proteomes" id="UP000202176">
    <property type="component" value="Segment"/>
</dbReference>
<dbReference type="Gene3D" id="1.10.472.10">
    <property type="entry name" value="Cyclin-like"/>
    <property type="match status" value="1"/>
</dbReference>
<dbReference type="SUPFAM" id="SSF56112">
    <property type="entry name" value="Protein kinase-like (PK-like)"/>
    <property type="match status" value="1"/>
</dbReference>